<gene>
    <name evidence="1" type="ORF">SAMN05216580_2867</name>
</gene>
<dbReference type="Proteomes" id="UP000243063">
    <property type="component" value="Chromosome I"/>
</dbReference>
<dbReference type="EMBL" id="LT629780">
    <property type="protein sequence ID" value="SDU41421.1"/>
    <property type="molecule type" value="Genomic_DNA"/>
</dbReference>
<protein>
    <submittedName>
        <fullName evidence="1">Transcriptional regulator, AlpA family</fullName>
    </submittedName>
</protein>
<organism evidence="1 2">
    <name type="scientific">Geopseudomonas guangdongensis</name>
    <dbReference type="NCBI Taxonomy" id="1245526"/>
    <lineage>
        <taxon>Bacteria</taxon>
        <taxon>Pseudomonadati</taxon>
        <taxon>Pseudomonadota</taxon>
        <taxon>Gammaproteobacteria</taxon>
        <taxon>Pseudomonadales</taxon>
        <taxon>Pseudomonadaceae</taxon>
        <taxon>Geopseudomonas</taxon>
    </lineage>
</organism>
<dbReference type="SUPFAM" id="SSF46955">
    <property type="entry name" value="Putative DNA-binding domain"/>
    <property type="match status" value="1"/>
</dbReference>
<sequence length="70" mass="7807">MKFMRLNDVKAATGLARSTVYKYVKQGVFPAPVSLGGRAVAWVEVEVQAWIADRIRERDLRTIVTAVTAE</sequence>
<dbReference type="RefSeq" id="WP_090215800.1">
    <property type="nucleotide sequence ID" value="NZ_LT629780.1"/>
</dbReference>
<dbReference type="Pfam" id="PF05930">
    <property type="entry name" value="Phage_AlpA"/>
    <property type="match status" value="1"/>
</dbReference>
<proteinExistence type="predicted"/>
<dbReference type="STRING" id="1245526.SAMN05216580_2867"/>
<accession>A0A1H2IBN4</accession>
<evidence type="ECO:0000313" key="2">
    <source>
        <dbReference type="Proteomes" id="UP000243063"/>
    </source>
</evidence>
<dbReference type="OrthoDB" id="8455288at2"/>
<dbReference type="AlphaFoldDB" id="A0A1H2IBN4"/>
<dbReference type="InterPro" id="IPR010260">
    <property type="entry name" value="AlpA"/>
</dbReference>
<evidence type="ECO:0000313" key="1">
    <source>
        <dbReference type="EMBL" id="SDU41421.1"/>
    </source>
</evidence>
<name>A0A1H2IBN4_9GAMM</name>
<dbReference type="Gene3D" id="1.10.238.160">
    <property type="match status" value="1"/>
</dbReference>
<dbReference type="InterPro" id="IPR009061">
    <property type="entry name" value="DNA-bd_dom_put_sf"/>
</dbReference>
<reference evidence="2" key="1">
    <citation type="submission" date="2016-10" db="EMBL/GenBank/DDBJ databases">
        <authorList>
            <person name="Varghese N."/>
            <person name="Submissions S."/>
        </authorList>
    </citation>
    <scope>NUCLEOTIDE SEQUENCE [LARGE SCALE GENOMIC DNA]</scope>
    <source>
        <strain evidence="2">CCTCC 2012022</strain>
    </source>
</reference>
<keyword evidence="2" id="KW-1185">Reference proteome</keyword>
<dbReference type="PANTHER" id="PTHR36154">
    <property type="entry name" value="DNA-BINDING TRANSCRIPTIONAL ACTIVATOR ALPA"/>
    <property type="match status" value="1"/>
</dbReference>
<dbReference type="PANTHER" id="PTHR36154:SF1">
    <property type="entry name" value="DNA-BINDING TRANSCRIPTIONAL ACTIVATOR ALPA"/>
    <property type="match status" value="1"/>
</dbReference>
<dbReference type="InterPro" id="IPR052931">
    <property type="entry name" value="Prophage_regulatory_activator"/>
</dbReference>